<dbReference type="PIRSF" id="PIRSF036948">
    <property type="entry name" value="TOM1"/>
    <property type="match status" value="1"/>
</dbReference>
<feature type="compositionally biased region" description="Low complexity" evidence="4">
    <location>
        <begin position="184"/>
        <end position="199"/>
    </location>
</feature>
<proteinExistence type="inferred from homology"/>
<protein>
    <submittedName>
        <fullName evidence="8">TOM1-like protein 2-like isoform X1</fullName>
    </submittedName>
</protein>
<dbReference type="Gene3D" id="1.25.40.90">
    <property type="match status" value="1"/>
</dbReference>
<feature type="region of interest" description="Disordered" evidence="4">
    <location>
        <begin position="507"/>
        <end position="543"/>
    </location>
</feature>
<comment type="similarity">
    <text evidence="1">Belongs to the TOM1 family.</text>
</comment>
<dbReference type="InterPro" id="IPR008942">
    <property type="entry name" value="ENTH_VHS"/>
</dbReference>
<sequence length="543" mass="59866">MSFFGTHPFSSQVGQRIERATNETLASEDWALNIEICDIINETEDGPKDAMKAMKKRLIGSKKWKEVMLTLTVMETCVKNCGHRLHLLVCKHDFIKELVKLIQPNNNPPTCVQEKILSLIQSWADAFRSSPDLQGVVQMYNELKQKGIEFPATDLDCMSPIYTPDRTVPEPAVPPPQSRPPTRQPTQQQRPASAASPAQFVQGPVNPTAEQMAKLRSELDVVGGNVRVMSEMLNEMQPNSSDSSDVELLQELNRACRAMQTRVVELIGKVANEEVTGELLHINDDLNNVFVRYDRFERYRTGQSGPQAPATDLPPAYTKAVSPQPQQTPQPQPTESEPAMGQLIDLGFDPPTPQPSAAAAMPVSTQLPGDNTDLTKQLAGMSVTGGSVSSTLGQLNTMPANTQDEFDMFAQARQNTFEDSRKGGSTYSDNTNIDQSGGIAGIVNSKHNNGQPIPPASTEQLEEIEQWLQQTNMDKKKDDSLTEANTNQEPLTSSEFDRFLAERAAAADALPDINDRSASQPVSANRNRRQIQMEETDNTMFGL</sequence>
<evidence type="ECO:0000259" key="6">
    <source>
        <dbReference type="PROSITE" id="PS50909"/>
    </source>
</evidence>
<feature type="region of interest" description="Disordered" evidence="4">
    <location>
        <begin position="418"/>
        <end position="456"/>
    </location>
</feature>
<feature type="compositionally biased region" description="Polar residues" evidence="4">
    <location>
        <begin position="516"/>
        <end position="525"/>
    </location>
</feature>
<dbReference type="SUPFAM" id="SSF89009">
    <property type="entry name" value="GAT-like domain"/>
    <property type="match status" value="1"/>
</dbReference>
<evidence type="ECO:0000256" key="4">
    <source>
        <dbReference type="SAM" id="MobiDB-lite"/>
    </source>
</evidence>
<feature type="region of interest" description="Disordered" evidence="4">
    <location>
        <begin position="301"/>
        <end position="362"/>
    </location>
</feature>
<accession>A0ABM0GWP7</accession>
<feature type="compositionally biased region" description="Pro residues" evidence="4">
    <location>
        <begin position="171"/>
        <end position="183"/>
    </location>
</feature>
<keyword evidence="2" id="KW-0813">Transport</keyword>
<dbReference type="SUPFAM" id="SSF48464">
    <property type="entry name" value="ENTH/VHS domain"/>
    <property type="match status" value="1"/>
</dbReference>
<dbReference type="PANTHER" id="PTHR13856">
    <property type="entry name" value="VHS DOMAIN CONTAINING PROTEIN FAMILY"/>
    <property type="match status" value="1"/>
</dbReference>
<dbReference type="InterPro" id="IPR004152">
    <property type="entry name" value="GAT_dom"/>
</dbReference>
<evidence type="ECO:0000313" key="7">
    <source>
        <dbReference type="Proteomes" id="UP000694865"/>
    </source>
</evidence>
<dbReference type="PANTHER" id="PTHR13856:SF137">
    <property type="entry name" value="GH05942P"/>
    <property type="match status" value="1"/>
</dbReference>
<name>A0ABM0GWP7_SACKO</name>
<dbReference type="RefSeq" id="XP_002739003.1">
    <property type="nucleotide sequence ID" value="XM_002738957.2"/>
</dbReference>
<dbReference type="InterPro" id="IPR038425">
    <property type="entry name" value="GAT_sf"/>
</dbReference>
<dbReference type="Pfam" id="PF00790">
    <property type="entry name" value="VHS"/>
    <property type="match status" value="1"/>
</dbReference>
<evidence type="ECO:0000256" key="1">
    <source>
        <dbReference type="ARBA" id="ARBA00007708"/>
    </source>
</evidence>
<organism evidence="7 8">
    <name type="scientific">Saccoglossus kowalevskii</name>
    <name type="common">Acorn worm</name>
    <dbReference type="NCBI Taxonomy" id="10224"/>
    <lineage>
        <taxon>Eukaryota</taxon>
        <taxon>Metazoa</taxon>
        <taxon>Hemichordata</taxon>
        <taxon>Enteropneusta</taxon>
        <taxon>Harrimaniidae</taxon>
        <taxon>Saccoglossus</taxon>
    </lineage>
</organism>
<dbReference type="GeneID" id="100375541"/>
<feature type="compositionally biased region" description="Polar residues" evidence="4">
    <location>
        <begin position="423"/>
        <end position="435"/>
    </location>
</feature>
<feature type="region of interest" description="Disordered" evidence="4">
    <location>
        <begin position="474"/>
        <end position="494"/>
    </location>
</feature>
<dbReference type="PROSITE" id="PS50179">
    <property type="entry name" value="VHS"/>
    <property type="match status" value="1"/>
</dbReference>
<feature type="domain" description="VHS" evidence="5">
    <location>
        <begin position="20"/>
        <end position="151"/>
    </location>
</feature>
<dbReference type="Proteomes" id="UP000694865">
    <property type="component" value="Unplaced"/>
</dbReference>
<dbReference type="CDD" id="cd03565">
    <property type="entry name" value="VHS_Tom1_like"/>
    <property type="match status" value="1"/>
</dbReference>
<dbReference type="Gene3D" id="1.20.58.160">
    <property type="match status" value="1"/>
</dbReference>
<feature type="domain" description="GAT" evidence="6">
    <location>
        <begin position="210"/>
        <end position="298"/>
    </location>
</feature>
<dbReference type="InterPro" id="IPR014645">
    <property type="entry name" value="TOM1"/>
</dbReference>
<evidence type="ECO:0000313" key="8">
    <source>
        <dbReference type="RefSeq" id="XP_002739003.1"/>
    </source>
</evidence>
<keyword evidence="7" id="KW-1185">Reference proteome</keyword>
<evidence type="ECO:0000256" key="2">
    <source>
        <dbReference type="ARBA" id="ARBA00022448"/>
    </source>
</evidence>
<dbReference type="Pfam" id="PF03127">
    <property type="entry name" value="GAT"/>
    <property type="match status" value="1"/>
</dbReference>
<evidence type="ECO:0000259" key="5">
    <source>
        <dbReference type="PROSITE" id="PS50179"/>
    </source>
</evidence>
<gene>
    <name evidence="8" type="primary">LOC100375541</name>
</gene>
<evidence type="ECO:0000256" key="3">
    <source>
        <dbReference type="ARBA" id="ARBA00022927"/>
    </source>
</evidence>
<feature type="region of interest" description="Disordered" evidence="4">
    <location>
        <begin position="161"/>
        <end position="204"/>
    </location>
</feature>
<keyword evidence="3" id="KW-0653">Protein transport</keyword>
<dbReference type="SMART" id="SM00288">
    <property type="entry name" value="VHS"/>
    <property type="match status" value="1"/>
</dbReference>
<reference evidence="8" key="1">
    <citation type="submission" date="2025-08" db="UniProtKB">
        <authorList>
            <consortium name="RefSeq"/>
        </authorList>
    </citation>
    <scope>IDENTIFICATION</scope>
    <source>
        <tissue evidence="8">Testes</tissue>
    </source>
</reference>
<dbReference type="PROSITE" id="PS50909">
    <property type="entry name" value="GAT"/>
    <property type="match status" value="1"/>
</dbReference>
<dbReference type="InterPro" id="IPR002014">
    <property type="entry name" value="VHS_dom"/>
</dbReference>
<feature type="compositionally biased region" description="Polar residues" evidence="4">
    <location>
        <begin position="482"/>
        <end position="494"/>
    </location>
</feature>